<protein>
    <submittedName>
        <fullName evidence="5">D-allose-binding periplasmic protein</fullName>
    </submittedName>
</protein>
<dbReference type="Proteomes" id="UP000317369">
    <property type="component" value="Chromosome"/>
</dbReference>
<evidence type="ECO:0000256" key="2">
    <source>
        <dbReference type="ARBA" id="ARBA00007639"/>
    </source>
</evidence>
<evidence type="ECO:0000259" key="4">
    <source>
        <dbReference type="Pfam" id="PF13407"/>
    </source>
</evidence>
<organism evidence="5 6">
    <name type="scientific">Poriferisphaera corsica</name>
    <dbReference type="NCBI Taxonomy" id="2528020"/>
    <lineage>
        <taxon>Bacteria</taxon>
        <taxon>Pseudomonadati</taxon>
        <taxon>Planctomycetota</taxon>
        <taxon>Phycisphaerae</taxon>
        <taxon>Phycisphaerales</taxon>
        <taxon>Phycisphaeraceae</taxon>
        <taxon>Poriferisphaera</taxon>
    </lineage>
</organism>
<name>A0A517YT20_9BACT</name>
<dbReference type="RefSeq" id="WP_145076371.1">
    <property type="nucleotide sequence ID" value="NZ_CP036425.1"/>
</dbReference>
<feature type="domain" description="Periplasmic binding protein" evidence="4">
    <location>
        <begin position="58"/>
        <end position="317"/>
    </location>
</feature>
<comment type="subcellular location">
    <subcellularLocation>
        <location evidence="1">Cell envelope</location>
    </subcellularLocation>
</comment>
<reference evidence="5 6" key="1">
    <citation type="submission" date="2019-02" db="EMBL/GenBank/DDBJ databases">
        <title>Deep-cultivation of Planctomycetes and their phenomic and genomic characterization uncovers novel biology.</title>
        <authorList>
            <person name="Wiegand S."/>
            <person name="Jogler M."/>
            <person name="Boedeker C."/>
            <person name="Pinto D."/>
            <person name="Vollmers J."/>
            <person name="Rivas-Marin E."/>
            <person name="Kohn T."/>
            <person name="Peeters S.H."/>
            <person name="Heuer A."/>
            <person name="Rast P."/>
            <person name="Oberbeckmann S."/>
            <person name="Bunk B."/>
            <person name="Jeske O."/>
            <person name="Meyerdierks A."/>
            <person name="Storesund J.E."/>
            <person name="Kallscheuer N."/>
            <person name="Luecker S."/>
            <person name="Lage O.M."/>
            <person name="Pohl T."/>
            <person name="Merkel B.J."/>
            <person name="Hornburger P."/>
            <person name="Mueller R.-W."/>
            <person name="Bruemmer F."/>
            <person name="Labrenz M."/>
            <person name="Spormann A.M."/>
            <person name="Op den Camp H."/>
            <person name="Overmann J."/>
            <person name="Amann R."/>
            <person name="Jetten M.S.M."/>
            <person name="Mascher T."/>
            <person name="Medema M.H."/>
            <person name="Devos D.P."/>
            <person name="Kaster A.-K."/>
            <person name="Ovreas L."/>
            <person name="Rohde M."/>
            <person name="Galperin M.Y."/>
            <person name="Jogler C."/>
        </authorList>
    </citation>
    <scope>NUCLEOTIDE SEQUENCE [LARGE SCALE GENOMIC DNA]</scope>
    <source>
        <strain evidence="5 6">KS4</strain>
    </source>
</reference>
<dbReference type="PROSITE" id="PS51257">
    <property type="entry name" value="PROKAR_LIPOPROTEIN"/>
    <property type="match status" value="1"/>
</dbReference>
<gene>
    <name evidence="5" type="primary">alsB</name>
    <name evidence="5" type="ORF">KS4_14250</name>
</gene>
<evidence type="ECO:0000313" key="5">
    <source>
        <dbReference type="EMBL" id="QDU33379.1"/>
    </source>
</evidence>
<accession>A0A517YT20</accession>
<dbReference type="OrthoDB" id="250606at2"/>
<dbReference type="EMBL" id="CP036425">
    <property type="protein sequence ID" value="QDU33379.1"/>
    <property type="molecule type" value="Genomic_DNA"/>
</dbReference>
<dbReference type="GO" id="GO:0030313">
    <property type="term" value="C:cell envelope"/>
    <property type="evidence" value="ECO:0007669"/>
    <property type="project" value="UniProtKB-SubCell"/>
</dbReference>
<evidence type="ECO:0000256" key="3">
    <source>
        <dbReference type="ARBA" id="ARBA00022729"/>
    </source>
</evidence>
<dbReference type="AlphaFoldDB" id="A0A517YT20"/>
<dbReference type="Gene3D" id="3.40.50.2300">
    <property type="match status" value="2"/>
</dbReference>
<comment type="similarity">
    <text evidence="2">Belongs to the bacterial solute-binding protein 2 family.</text>
</comment>
<dbReference type="Pfam" id="PF13407">
    <property type="entry name" value="Peripla_BP_4"/>
    <property type="match status" value="1"/>
</dbReference>
<keyword evidence="3" id="KW-0732">Signal</keyword>
<dbReference type="KEGG" id="pcor:KS4_14250"/>
<dbReference type="InterPro" id="IPR028082">
    <property type="entry name" value="Peripla_BP_I"/>
</dbReference>
<keyword evidence="6" id="KW-1185">Reference proteome</keyword>
<dbReference type="CDD" id="cd20004">
    <property type="entry name" value="PBP1_ABC_sugar_binding-like"/>
    <property type="match status" value="1"/>
</dbReference>
<evidence type="ECO:0000313" key="6">
    <source>
        <dbReference type="Proteomes" id="UP000317369"/>
    </source>
</evidence>
<evidence type="ECO:0000256" key="1">
    <source>
        <dbReference type="ARBA" id="ARBA00004196"/>
    </source>
</evidence>
<dbReference type="InterPro" id="IPR025997">
    <property type="entry name" value="SBP_2_dom"/>
</dbReference>
<dbReference type="PANTHER" id="PTHR46847">
    <property type="entry name" value="D-ALLOSE-BINDING PERIPLASMIC PROTEIN-RELATED"/>
    <property type="match status" value="1"/>
</dbReference>
<dbReference type="SUPFAM" id="SSF53822">
    <property type="entry name" value="Periplasmic binding protein-like I"/>
    <property type="match status" value="1"/>
</dbReference>
<proteinExistence type="inferred from homology"/>
<dbReference type="PANTHER" id="PTHR46847:SF1">
    <property type="entry name" value="D-ALLOSE-BINDING PERIPLASMIC PROTEIN-RELATED"/>
    <property type="match status" value="1"/>
</dbReference>
<dbReference type="GO" id="GO:0030246">
    <property type="term" value="F:carbohydrate binding"/>
    <property type="evidence" value="ECO:0007669"/>
    <property type="project" value="UniProtKB-ARBA"/>
</dbReference>
<sequence length="345" mass="37673">MKRIQYYVTLAITIMFLVACSDRVDLSDDSMKVQMKLVGKNVVPEKTIITDNKKIKLAVIPKGTTHKYWNSVKAGAEQACKDLGVEMVWKGPLKESDRAGQIVILQQFGTSDDIDGIVIAPLDENALLRPIQHALRMGKPVVLVDSPLNGKPGVDYVSHVATDNVKAGELGAKELLKYMGGPNKVVLMRYLEGSQSTLAREKGFLDVMHNTPGVDILVDNRYGGATSGEVKISALNLIDKIKEADGIYAPNEPSSIGVMLALEQVRLAGKKHFVGGDAALPLLRGLRKGEIDALIVQNPYKMGYEGVKLMVEFLHGKPVPAKINTEVAVVTKENIDSPKIQEFFK</sequence>